<proteinExistence type="predicted"/>
<organism evidence="1 2">
    <name type="scientific">Porites lobata</name>
    <dbReference type="NCBI Taxonomy" id="104759"/>
    <lineage>
        <taxon>Eukaryota</taxon>
        <taxon>Metazoa</taxon>
        <taxon>Cnidaria</taxon>
        <taxon>Anthozoa</taxon>
        <taxon>Hexacorallia</taxon>
        <taxon>Scleractinia</taxon>
        <taxon>Fungiina</taxon>
        <taxon>Poritidae</taxon>
        <taxon>Porites</taxon>
    </lineage>
</organism>
<keyword evidence="2" id="KW-1185">Reference proteome</keyword>
<comment type="caution">
    <text evidence="1">The sequence shown here is derived from an EMBL/GenBank/DDBJ whole genome shotgun (WGS) entry which is preliminary data.</text>
</comment>
<accession>A0ABN8RBT7</accession>
<protein>
    <submittedName>
        <fullName evidence="1">Uncharacterized protein</fullName>
    </submittedName>
</protein>
<name>A0ABN8RBT7_9CNID</name>
<dbReference type="EMBL" id="CALNXK010000193">
    <property type="protein sequence ID" value="CAH3174755.1"/>
    <property type="molecule type" value="Genomic_DNA"/>
</dbReference>
<evidence type="ECO:0000313" key="2">
    <source>
        <dbReference type="Proteomes" id="UP001159405"/>
    </source>
</evidence>
<gene>
    <name evidence="1" type="ORF">PLOB_00015410</name>
</gene>
<evidence type="ECO:0000313" key="1">
    <source>
        <dbReference type="EMBL" id="CAH3174755.1"/>
    </source>
</evidence>
<dbReference type="Proteomes" id="UP001159405">
    <property type="component" value="Unassembled WGS sequence"/>
</dbReference>
<sequence length="236" mass="26588">MFPSSHSVPTLTSFLMNFRRNVLGLCQGRPTTPSHLEIDLSWASLHSCLRGLYDESLESYFDRSWRIANYEAKGNDLYKGIVHFCTSHLMNTVGRKLSRMNIGKHIKEFVLRGMGVLVNCTKLSRLLELSSALVVCLTAKKEGRSLNEDKTLLLAAIDRISPAELDALCAQNEKQSQFDDASLEMEETLSVKIRDIPPFSRALKRKSAAKLAKLDEKPEQPVNLLNCTKVVEYLQT</sequence>
<reference evidence="1 2" key="1">
    <citation type="submission" date="2022-05" db="EMBL/GenBank/DDBJ databases">
        <authorList>
            <consortium name="Genoscope - CEA"/>
            <person name="William W."/>
        </authorList>
    </citation>
    <scope>NUCLEOTIDE SEQUENCE [LARGE SCALE GENOMIC DNA]</scope>
</reference>